<keyword evidence="4" id="KW-0418">Kinase</keyword>
<feature type="non-terminal residue" evidence="7">
    <location>
        <position position="127"/>
    </location>
</feature>
<dbReference type="SMART" id="SM00220">
    <property type="entry name" value="S_TKc"/>
    <property type="match status" value="1"/>
</dbReference>
<evidence type="ECO:0000313" key="7">
    <source>
        <dbReference type="EMBL" id="EGB09092.1"/>
    </source>
</evidence>
<dbReference type="SUPFAM" id="SSF56112">
    <property type="entry name" value="Protein kinase-like (PK-like)"/>
    <property type="match status" value="1"/>
</dbReference>
<dbReference type="Pfam" id="PF00069">
    <property type="entry name" value="Pkinase"/>
    <property type="match status" value="1"/>
</dbReference>
<proteinExistence type="predicted"/>
<dbReference type="OMA" id="VCFANIE"/>
<dbReference type="InParanoid" id="F0Y7L4"/>
<sequence length="127" mass="13433">LLMELCEGGDLLSRLQARGGRLGAAEGARAISMIARGLRALHEGGILHLDLKPENCLYETAAADATLKITDFGLAKHRDDDPAEERAPPRIVGTLGYMAPEIVLQRPATPAADVFSLGTVAFLLLSG</sequence>
<dbReference type="PROSITE" id="PS50011">
    <property type="entry name" value="PROTEIN_KINASE_DOM"/>
    <property type="match status" value="1"/>
</dbReference>
<dbReference type="PANTHER" id="PTHR24349">
    <property type="entry name" value="SERINE/THREONINE-PROTEIN KINASE"/>
    <property type="match status" value="1"/>
</dbReference>
<evidence type="ECO:0000256" key="1">
    <source>
        <dbReference type="ARBA" id="ARBA00022527"/>
    </source>
</evidence>
<evidence type="ECO:0000313" key="8">
    <source>
        <dbReference type="Proteomes" id="UP000002729"/>
    </source>
</evidence>
<accession>F0Y7L4</accession>
<feature type="non-terminal residue" evidence="7">
    <location>
        <position position="1"/>
    </location>
</feature>
<dbReference type="InterPro" id="IPR008271">
    <property type="entry name" value="Ser/Thr_kinase_AS"/>
</dbReference>
<dbReference type="eggNOG" id="KOG0032">
    <property type="taxonomic scope" value="Eukaryota"/>
</dbReference>
<dbReference type="GO" id="GO:0004674">
    <property type="term" value="F:protein serine/threonine kinase activity"/>
    <property type="evidence" value="ECO:0007669"/>
    <property type="project" value="UniProtKB-KW"/>
</dbReference>
<reference evidence="7 8" key="1">
    <citation type="journal article" date="2011" name="Proc. Natl. Acad. Sci. U.S.A.">
        <title>Niche of harmful alga Aureococcus anophagefferens revealed through ecogenomics.</title>
        <authorList>
            <person name="Gobler C.J."/>
            <person name="Berry D.L."/>
            <person name="Dyhrman S.T."/>
            <person name="Wilhelm S.W."/>
            <person name="Salamov A."/>
            <person name="Lobanov A.V."/>
            <person name="Zhang Y."/>
            <person name="Collier J.L."/>
            <person name="Wurch L.L."/>
            <person name="Kustka A.B."/>
            <person name="Dill B.D."/>
            <person name="Shah M."/>
            <person name="VerBerkmoes N.C."/>
            <person name="Kuo A."/>
            <person name="Terry A."/>
            <person name="Pangilinan J."/>
            <person name="Lindquist E.A."/>
            <person name="Lucas S."/>
            <person name="Paulsen I.T."/>
            <person name="Hattenrath-Lehmann T.K."/>
            <person name="Talmage S.C."/>
            <person name="Walker E.A."/>
            <person name="Koch F."/>
            <person name="Burson A.M."/>
            <person name="Marcoval M.A."/>
            <person name="Tang Y.Z."/>
            <person name="Lecleir G.R."/>
            <person name="Coyne K.J."/>
            <person name="Berg G.M."/>
            <person name="Bertrand E.M."/>
            <person name="Saito M.A."/>
            <person name="Gladyshev V.N."/>
            <person name="Grigoriev I.V."/>
        </authorList>
    </citation>
    <scope>NUCLEOTIDE SEQUENCE [LARGE SCALE GENOMIC DNA]</scope>
    <source>
        <strain evidence="8">CCMP 1984</strain>
    </source>
</reference>
<keyword evidence="1" id="KW-0723">Serine/threonine-protein kinase</keyword>
<keyword evidence="8" id="KW-1185">Reference proteome</keyword>
<evidence type="ECO:0000256" key="3">
    <source>
        <dbReference type="ARBA" id="ARBA00022741"/>
    </source>
</evidence>
<dbReference type="InterPro" id="IPR000719">
    <property type="entry name" value="Prot_kinase_dom"/>
</dbReference>
<evidence type="ECO:0000256" key="5">
    <source>
        <dbReference type="ARBA" id="ARBA00022840"/>
    </source>
</evidence>
<dbReference type="InterPro" id="IPR050205">
    <property type="entry name" value="CDPK_Ser/Thr_kinases"/>
</dbReference>
<keyword evidence="2" id="KW-0808">Transferase</keyword>
<dbReference type="GO" id="GO:0005524">
    <property type="term" value="F:ATP binding"/>
    <property type="evidence" value="ECO:0007669"/>
    <property type="project" value="UniProtKB-KW"/>
</dbReference>
<dbReference type="OrthoDB" id="40902at2759"/>
<dbReference type="RefSeq" id="XP_009036216.1">
    <property type="nucleotide sequence ID" value="XM_009037968.1"/>
</dbReference>
<dbReference type="AlphaFoldDB" id="F0Y7L4"/>
<dbReference type="GeneID" id="20218675"/>
<name>F0Y7L4_AURAN</name>
<dbReference type="Proteomes" id="UP000002729">
    <property type="component" value="Unassembled WGS sequence"/>
</dbReference>
<feature type="domain" description="Protein kinase" evidence="6">
    <location>
        <begin position="1"/>
        <end position="127"/>
    </location>
</feature>
<protein>
    <recommendedName>
        <fullName evidence="6">Protein kinase domain-containing protein</fullName>
    </recommendedName>
</protein>
<evidence type="ECO:0000259" key="6">
    <source>
        <dbReference type="PROSITE" id="PS50011"/>
    </source>
</evidence>
<dbReference type="Gene3D" id="1.10.510.10">
    <property type="entry name" value="Transferase(Phosphotransferase) domain 1"/>
    <property type="match status" value="1"/>
</dbReference>
<gene>
    <name evidence="7" type="ORF">AURANDRAFT_16516</name>
</gene>
<keyword evidence="5" id="KW-0067">ATP-binding</keyword>
<dbReference type="EMBL" id="GL833126">
    <property type="protein sequence ID" value="EGB09092.1"/>
    <property type="molecule type" value="Genomic_DNA"/>
</dbReference>
<organism evidence="8">
    <name type="scientific">Aureococcus anophagefferens</name>
    <name type="common">Harmful bloom alga</name>
    <dbReference type="NCBI Taxonomy" id="44056"/>
    <lineage>
        <taxon>Eukaryota</taxon>
        <taxon>Sar</taxon>
        <taxon>Stramenopiles</taxon>
        <taxon>Ochrophyta</taxon>
        <taxon>Pelagophyceae</taxon>
        <taxon>Pelagomonadales</taxon>
        <taxon>Pelagomonadaceae</taxon>
        <taxon>Aureococcus</taxon>
    </lineage>
</organism>
<keyword evidence="3" id="KW-0547">Nucleotide-binding</keyword>
<dbReference type="PROSITE" id="PS00108">
    <property type="entry name" value="PROTEIN_KINASE_ST"/>
    <property type="match status" value="1"/>
</dbReference>
<dbReference type="KEGG" id="aaf:AURANDRAFT_16516"/>
<evidence type="ECO:0000256" key="4">
    <source>
        <dbReference type="ARBA" id="ARBA00022777"/>
    </source>
</evidence>
<dbReference type="InterPro" id="IPR011009">
    <property type="entry name" value="Kinase-like_dom_sf"/>
</dbReference>
<evidence type="ECO:0000256" key="2">
    <source>
        <dbReference type="ARBA" id="ARBA00022679"/>
    </source>
</evidence>